<dbReference type="SUPFAM" id="SSF54928">
    <property type="entry name" value="RNA-binding domain, RBD"/>
    <property type="match status" value="1"/>
</dbReference>
<feature type="compositionally biased region" description="Low complexity" evidence="1">
    <location>
        <begin position="387"/>
        <end position="396"/>
    </location>
</feature>
<dbReference type="Gene3D" id="3.30.70.330">
    <property type="match status" value="2"/>
</dbReference>
<evidence type="ECO:0000313" key="4">
    <source>
        <dbReference type="Proteomes" id="UP000440578"/>
    </source>
</evidence>
<dbReference type="GO" id="GO:1905762">
    <property type="term" value="F:CCR4-NOT complex binding"/>
    <property type="evidence" value="ECO:0007669"/>
    <property type="project" value="TreeGrafter"/>
</dbReference>
<accession>A0A6A4WQG3</accession>
<dbReference type="EMBL" id="VIIS01000800">
    <property type="protein sequence ID" value="KAF0304872.1"/>
    <property type="molecule type" value="Genomic_DNA"/>
</dbReference>
<dbReference type="Pfam" id="PF12872">
    <property type="entry name" value="OST-HTH"/>
    <property type="match status" value="1"/>
</dbReference>
<keyword evidence="4" id="KW-1185">Reference proteome</keyword>
<dbReference type="InterPro" id="IPR025605">
    <property type="entry name" value="OST-HTH/LOTUS_dom"/>
</dbReference>
<dbReference type="InterPro" id="IPR035979">
    <property type="entry name" value="RBD_domain_sf"/>
</dbReference>
<reference evidence="3 4" key="1">
    <citation type="submission" date="2019-07" db="EMBL/GenBank/DDBJ databases">
        <title>Draft genome assembly of a fouling barnacle, Amphibalanus amphitrite (Darwin, 1854): The first reference genome for Thecostraca.</title>
        <authorList>
            <person name="Kim W."/>
        </authorList>
    </citation>
    <scope>NUCLEOTIDE SEQUENCE [LARGE SCALE GENOMIC DNA]</scope>
    <source>
        <strain evidence="3">SNU_AA5</strain>
        <tissue evidence="3">Soma without cirri and trophi</tissue>
    </source>
</reference>
<feature type="region of interest" description="Disordered" evidence="1">
    <location>
        <begin position="347"/>
        <end position="523"/>
    </location>
</feature>
<sequence length="882" mass="95761">MNRSAGDMTSNWSDPSVLDGSAAALRQLLTPAQVTSGAGPGAAEPLPSTAWVEAWLSGCVPGRDGAETASTRVESTPAADGADADEVRSTKSDSVCYQLQPIGVFWDIENCQVPRRCSAGDFVSLIRDHFYANCWEAEFMCACDVSKVFPATLQQLNDAQVSVMHVPATSKNAADEKVKQSLRRFSDQYPAPATVLLITGDMNFAPDLNFLKHRKKHRVILIHNRQARPALLNCADERHLFDDLLAQLPDSRPQQVQEARSADRLCCHLRLTGLSPNGRKSKVVNEIQKLVYNCGGRVERVNLPAGEAIVVFPSPSNAARAKHRLHHVVICGSQTYVTFYYKSSGRSSRQGLRSDIDSGMGQDSLPPAHEAPLQPPPALWPPEPRTRSSSVSTQTSPEPAVERPGSSRADSAASVATQTSPDGQLTASSLGSSPSTDASPRNPDRTPAPRRGDLYDQRFQSRPPVGAGDTPYGSPRVGRMDVPPPPAARPLGASPVGGGGGGRARSGSPAVGSGSGGGLDGPVELTVTNLDSSRHPRDMEKLLLELASRHTKVESLSVYCQSDGSMVASVVVPTQFDSQALIAEMHRAVIGNKRIMLSYARVDKPEPYKIRAQVIRLLNDVPSGQLPLVKFMELYEQRFHSTVSIADLFRMRETITVVDSSSGRVIQLNPALKTQDLGVSGRPAAGSACLRHPPQRGATVGWAERDDPSVLPNSEIQLEELEPIIYRLLNSHDGVLFLSSLLDCYSAEFHDPGLSRLRLEPNAVCLEHLLTWLPEVRVVTRSQDKAVVWARDAPEEEPAPVNPALQQKVVMFSREVVDLLRAAPRARMPFNRFIPAYHHHFGRQCRVSDYGFTRLADLFDALPHIVQVSRSGDEGGGGEFIG</sequence>
<comment type="caution">
    <text evidence="3">The sequence shown here is derived from an EMBL/GenBank/DDBJ whole genome shotgun (WGS) entry which is preliminary data.</text>
</comment>
<dbReference type="InterPro" id="IPR024768">
    <property type="entry name" value="Marf1"/>
</dbReference>
<dbReference type="InterPro" id="IPR045602">
    <property type="entry name" value="MARF1_LOTUS"/>
</dbReference>
<evidence type="ECO:0000313" key="3">
    <source>
        <dbReference type="EMBL" id="KAF0304872.1"/>
    </source>
</evidence>
<dbReference type="PANTHER" id="PTHR14379">
    <property type="entry name" value="LIMKAIN B LKAP"/>
    <property type="match status" value="1"/>
</dbReference>
<dbReference type="GO" id="GO:0003676">
    <property type="term" value="F:nucleic acid binding"/>
    <property type="evidence" value="ECO:0007669"/>
    <property type="project" value="InterPro"/>
</dbReference>
<dbReference type="Pfam" id="PF01936">
    <property type="entry name" value="NYN"/>
    <property type="match status" value="1"/>
</dbReference>
<dbReference type="InterPro" id="IPR012677">
    <property type="entry name" value="Nucleotide-bd_a/b_plait_sf"/>
</dbReference>
<name>A0A6A4WQG3_AMPAM</name>
<dbReference type="PANTHER" id="PTHR14379:SF3">
    <property type="entry name" value="MEIOSIS REGULATOR AND MRNA STABILITY FACTOR 1"/>
    <property type="match status" value="1"/>
</dbReference>
<dbReference type="Gene3D" id="3.30.420.610">
    <property type="entry name" value="LOTUS domain-like"/>
    <property type="match status" value="1"/>
</dbReference>
<dbReference type="GO" id="GO:0005777">
    <property type="term" value="C:peroxisome"/>
    <property type="evidence" value="ECO:0007669"/>
    <property type="project" value="InterPro"/>
</dbReference>
<dbReference type="Pfam" id="PF19687">
    <property type="entry name" value="MARF1_LOTUS"/>
    <property type="match status" value="1"/>
</dbReference>
<evidence type="ECO:0000259" key="2">
    <source>
        <dbReference type="PROSITE" id="PS51644"/>
    </source>
</evidence>
<feature type="compositionally biased region" description="Gly residues" evidence="1">
    <location>
        <begin position="495"/>
        <end position="504"/>
    </location>
</feature>
<feature type="domain" description="HTH OST-type" evidence="2">
    <location>
        <begin position="808"/>
        <end position="882"/>
    </location>
</feature>
<feature type="compositionally biased region" description="Pro residues" evidence="1">
    <location>
        <begin position="373"/>
        <end position="383"/>
    </location>
</feature>
<evidence type="ECO:0000256" key="1">
    <source>
        <dbReference type="SAM" id="MobiDB-lite"/>
    </source>
</evidence>
<proteinExistence type="predicted"/>
<feature type="compositionally biased region" description="Polar residues" evidence="1">
    <location>
        <begin position="414"/>
        <end position="439"/>
    </location>
</feature>
<gene>
    <name evidence="3" type="primary">MARF1_1</name>
    <name evidence="3" type="ORF">FJT64_023393</name>
</gene>
<dbReference type="GO" id="GO:0010468">
    <property type="term" value="P:regulation of gene expression"/>
    <property type="evidence" value="ECO:0007669"/>
    <property type="project" value="InterPro"/>
</dbReference>
<dbReference type="InterPro" id="IPR041966">
    <property type="entry name" value="LOTUS-like"/>
</dbReference>
<dbReference type="GO" id="GO:0004540">
    <property type="term" value="F:RNA nuclease activity"/>
    <property type="evidence" value="ECO:0007669"/>
    <property type="project" value="InterPro"/>
</dbReference>
<organism evidence="3 4">
    <name type="scientific">Amphibalanus amphitrite</name>
    <name type="common">Striped barnacle</name>
    <name type="synonym">Balanus amphitrite</name>
    <dbReference type="NCBI Taxonomy" id="1232801"/>
    <lineage>
        <taxon>Eukaryota</taxon>
        <taxon>Metazoa</taxon>
        <taxon>Ecdysozoa</taxon>
        <taxon>Arthropoda</taxon>
        <taxon>Crustacea</taxon>
        <taxon>Multicrustacea</taxon>
        <taxon>Cirripedia</taxon>
        <taxon>Thoracica</taxon>
        <taxon>Thoracicalcarea</taxon>
        <taxon>Balanomorpha</taxon>
        <taxon>Balanoidea</taxon>
        <taxon>Balanidae</taxon>
        <taxon>Amphibalaninae</taxon>
        <taxon>Amphibalanus</taxon>
    </lineage>
</organism>
<dbReference type="AlphaFoldDB" id="A0A6A4WQG3"/>
<dbReference type="CDD" id="cd10910">
    <property type="entry name" value="PIN_limkain_b1_N_like"/>
    <property type="match status" value="1"/>
</dbReference>
<protein>
    <submittedName>
        <fullName evidence="3">Meiosis regulator and mRNA stability factor 1</fullName>
    </submittedName>
</protein>
<feature type="domain" description="HTH OST-type" evidence="2">
    <location>
        <begin position="717"/>
        <end position="794"/>
    </location>
</feature>
<dbReference type="PROSITE" id="PS51644">
    <property type="entry name" value="HTH_OST"/>
    <property type="match status" value="2"/>
</dbReference>
<dbReference type="InterPro" id="IPR021139">
    <property type="entry name" value="NYN"/>
</dbReference>
<feature type="region of interest" description="Disordered" evidence="1">
    <location>
        <begin position="65"/>
        <end position="86"/>
    </location>
</feature>
<dbReference type="OrthoDB" id="549353at2759"/>
<dbReference type="Proteomes" id="UP000440578">
    <property type="component" value="Unassembled WGS sequence"/>
</dbReference>